<dbReference type="InterPro" id="IPR009057">
    <property type="entry name" value="Homeodomain-like_sf"/>
</dbReference>
<evidence type="ECO:0000259" key="4">
    <source>
        <dbReference type="PROSITE" id="PS01124"/>
    </source>
</evidence>
<dbReference type="Gene3D" id="1.10.10.60">
    <property type="entry name" value="Homeodomain-like"/>
    <property type="match status" value="1"/>
</dbReference>
<comment type="caution">
    <text evidence="5">The sequence shown here is derived from an EMBL/GenBank/DDBJ whole genome shotgun (WGS) entry which is preliminary data.</text>
</comment>
<dbReference type="Pfam" id="PF12833">
    <property type="entry name" value="HTH_18"/>
    <property type="match status" value="1"/>
</dbReference>
<protein>
    <submittedName>
        <fullName evidence="5">Helix-turn-helix transcriptional regulator</fullName>
    </submittedName>
</protein>
<organism evidence="5 6">
    <name type="scientific">Flavivirga spongiicola</name>
    <dbReference type="NCBI Taxonomy" id="421621"/>
    <lineage>
        <taxon>Bacteria</taxon>
        <taxon>Pseudomonadati</taxon>
        <taxon>Bacteroidota</taxon>
        <taxon>Flavobacteriia</taxon>
        <taxon>Flavobacteriales</taxon>
        <taxon>Flavobacteriaceae</taxon>
        <taxon>Flavivirga</taxon>
    </lineage>
</organism>
<dbReference type="RefSeq" id="WP_303307612.1">
    <property type="nucleotide sequence ID" value="NZ_JAODOP010000004.1"/>
</dbReference>
<name>A0ABU7XY97_9FLAO</name>
<dbReference type="SUPFAM" id="SSF46689">
    <property type="entry name" value="Homeodomain-like"/>
    <property type="match status" value="1"/>
</dbReference>
<evidence type="ECO:0000256" key="1">
    <source>
        <dbReference type="ARBA" id="ARBA00023015"/>
    </source>
</evidence>
<dbReference type="PANTHER" id="PTHR43280:SF32">
    <property type="entry name" value="TRANSCRIPTIONAL REGULATORY PROTEIN"/>
    <property type="match status" value="1"/>
</dbReference>
<dbReference type="Proteomes" id="UP001337305">
    <property type="component" value="Unassembled WGS sequence"/>
</dbReference>
<dbReference type="PANTHER" id="PTHR43280">
    <property type="entry name" value="ARAC-FAMILY TRANSCRIPTIONAL REGULATOR"/>
    <property type="match status" value="1"/>
</dbReference>
<proteinExistence type="predicted"/>
<feature type="domain" description="HTH araC/xylS-type" evidence="4">
    <location>
        <begin position="177"/>
        <end position="275"/>
    </location>
</feature>
<dbReference type="EMBL" id="JAODOP010000004">
    <property type="protein sequence ID" value="MEF3835321.1"/>
    <property type="molecule type" value="Genomic_DNA"/>
</dbReference>
<evidence type="ECO:0000313" key="5">
    <source>
        <dbReference type="EMBL" id="MEF3835321.1"/>
    </source>
</evidence>
<reference evidence="5 6" key="1">
    <citation type="submission" date="2022-09" db="EMBL/GenBank/DDBJ databases">
        <title>Genome sequencing of Flavivirga sp. MEBiC05379.</title>
        <authorList>
            <person name="Oh H.-M."/>
            <person name="Kwon K.K."/>
            <person name="Park M.J."/>
            <person name="Yang S.-H."/>
        </authorList>
    </citation>
    <scope>NUCLEOTIDE SEQUENCE [LARGE SCALE GENOMIC DNA]</scope>
    <source>
        <strain evidence="5 6">MEBiC05379</strain>
    </source>
</reference>
<sequence length="278" mass="32854">MNNKKCALESNRNEPKIIVKKTNYDSAYDPRVTSRNNYFEILLYKIGNCGRHIIDFKEYEITNGSVFIITPGRVHLLKQNPEENGIIIQFTKEFLELSILPSQLDWFLKFYANPKVSLDSFQSEKLYFYFEKIKELYDSSSILKFQKLQKLFGLILFKLLEFIPDQVRLYKKESVSYEFMSLVIEKFREIRLVKKYAALLNIPINKLEKEVKMHYGKSPLKIINELLVIEIKRLLISNKLSHKEISFALNFDSQSSYTRFIKTHTGKTPTELKKTLMF</sequence>
<keyword evidence="2" id="KW-0238">DNA-binding</keyword>
<dbReference type="SMART" id="SM00342">
    <property type="entry name" value="HTH_ARAC"/>
    <property type="match status" value="1"/>
</dbReference>
<evidence type="ECO:0000256" key="2">
    <source>
        <dbReference type="ARBA" id="ARBA00023125"/>
    </source>
</evidence>
<keyword evidence="1" id="KW-0805">Transcription regulation</keyword>
<accession>A0ABU7XY97</accession>
<gene>
    <name evidence="5" type="ORF">N1F79_19510</name>
</gene>
<keyword evidence="6" id="KW-1185">Reference proteome</keyword>
<dbReference type="PROSITE" id="PS01124">
    <property type="entry name" value="HTH_ARAC_FAMILY_2"/>
    <property type="match status" value="1"/>
</dbReference>
<keyword evidence="3" id="KW-0804">Transcription</keyword>
<dbReference type="InterPro" id="IPR018060">
    <property type="entry name" value="HTH_AraC"/>
</dbReference>
<dbReference type="InterPro" id="IPR037923">
    <property type="entry name" value="HTH-like"/>
</dbReference>
<evidence type="ECO:0000313" key="6">
    <source>
        <dbReference type="Proteomes" id="UP001337305"/>
    </source>
</evidence>
<dbReference type="SUPFAM" id="SSF51215">
    <property type="entry name" value="Regulatory protein AraC"/>
    <property type="match status" value="1"/>
</dbReference>
<evidence type="ECO:0000256" key="3">
    <source>
        <dbReference type="ARBA" id="ARBA00023163"/>
    </source>
</evidence>